<dbReference type="EMBL" id="WBMR01000036">
    <property type="protein sequence ID" value="KAB2381632.1"/>
    <property type="molecule type" value="Genomic_DNA"/>
</dbReference>
<accession>A0A6L3W275</accession>
<dbReference type="OrthoDB" id="4485313at2"/>
<sequence length="190" mass="21010">MARRFQTQLFVEYGQYLIMDAGSGIEVYPHYTKNGIVNVVPGAANVSTGLHTGRILVDVELVNSPPTLETGPWTDVVEVTFESISGDTQLFEPMDMGPNGVPPLMEYPGTYRIRFHVRGRDAVGWDSGIGWPGDHAPPPDENGTWPTEIDGVPIEQHLIQVWHSPEGGPDVLYKTTDLVGAYRRTRAEDH</sequence>
<reference evidence="1 2" key="1">
    <citation type="submission" date="2019-09" db="EMBL/GenBank/DDBJ databases">
        <title>Actinomadura physcomitrii sp. nov., a novel actinomycete isolated from moss [Physcomitrium sphaericum (Ludw) Fuernr].</title>
        <authorList>
            <person name="Liu C."/>
            <person name="Zhuang X."/>
        </authorList>
    </citation>
    <scope>NUCLEOTIDE SEQUENCE [LARGE SCALE GENOMIC DNA]</scope>
    <source>
        <strain evidence="1 2">CYP1-1B</strain>
    </source>
</reference>
<dbReference type="Proteomes" id="UP000483004">
    <property type="component" value="Unassembled WGS sequence"/>
</dbReference>
<protein>
    <submittedName>
        <fullName evidence="1">Uncharacterized protein</fullName>
    </submittedName>
</protein>
<dbReference type="RefSeq" id="WP_151540770.1">
    <property type="nucleotide sequence ID" value="NZ_WBMR01000036.1"/>
</dbReference>
<evidence type="ECO:0000313" key="1">
    <source>
        <dbReference type="EMBL" id="KAB2381632.1"/>
    </source>
</evidence>
<proteinExistence type="predicted"/>
<name>A0A6L3W275_9ACTN</name>
<dbReference type="AlphaFoldDB" id="A0A6L3W275"/>
<comment type="caution">
    <text evidence="1">The sequence shown here is derived from an EMBL/GenBank/DDBJ whole genome shotgun (WGS) entry which is preliminary data.</text>
</comment>
<evidence type="ECO:0000313" key="2">
    <source>
        <dbReference type="Proteomes" id="UP000483004"/>
    </source>
</evidence>
<keyword evidence="2" id="KW-1185">Reference proteome</keyword>
<gene>
    <name evidence="1" type="ORF">F9B16_15515</name>
</gene>
<organism evidence="1 2">
    <name type="scientific">Actinomadura montaniterrae</name>
    <dbReference type="NCBI Taxonomy" id="1803903"/>
    <lineage>
        <taxon>Bacteria</taxon>
        <taxon>Bacillati</taxon>
        <taxon>Actinomycetota</taxon>
        <taxon>Actinomycetes</taxon>
        <taxon>Streptosporangiales</taxon>
        <taxon>Thermomonosporaceae</taxon>
        <taxon>Actinomadura</taxon>
    </lineage>
</organism>